<dbReference type="InterPro" id="IPR043128">
    <property type="entry name" value="Rev_trsase/Diguanyl_cyclase"/>
</dbReference>
<gene>
    <name evidence="4" type="primary">cas10</name>
    <name evidence="4" type="ORF">GND95_09380</name>
</gene>
<dbReference type="InterPro" id="IPR054767">
    <property type="entry name" value="Cas10-Cmr2_palm2"/>
</dbReference>
<keyword evidence="1" id="KW-0547">Nucleotide-binding</keyword>
<evidence type="ECO:0000256" key="1">
    <source>
        <dbReference type="ARBA" id="ARBA00022741"/>
    </source>
</evidence>
<dbReference type="Proteomes" id="UP000483018">
    <property type="component" value="Unassembled WGS sequence"/>
</dbReference>
<dbReference type="PROSITE" id="PS50887">
    <property type="entry name" value="GGDEF"/>
    <property type="match status" value="1"/>
</dbReference>
<dbReference type="OrthoDB" id="9758700at2"/>
<evidence type="ECO:0000313" key="4">
    <source>
        <dbReference type="EMBL" id="KAE9633439.1"/>
    </source>
</evidence>
<dbReference type="InterPro" id="IPR024615">
    <property type="entry name" value="CRISPR-assoc_Cmr2_N"/>
</dbReference>
<dbReference type="GO" id="GO:0051607">
    <property type="term" value="P:defense response to virus"/>
    <property type="evidence" value="ECO:0007669"/>
    <property type="project" value="UniProtKB-KW"/>
</dbReference>
<keyword evidence="2" id="KW-0051">Antiviral defense</keyword>
<protein>
    <submittedName>
        <fullName evidence="4">Type III-B CRISPR-associated protein Cas10/Cmr2</fullName>
    </submittedName>
</protein>
<reference evidence="4 5" key="1">
    <citation type="submission" date="2019-12" db="EMBL/GenBank/DDBJ databases">
        <title>Defluviitalea raffinosedens, isolated from a biogas fermenter, genome sequencing and characterization.</title>
        <authorList>
            <person name="Rettenmaier R."/>
            <person name="Schneider M."/>
            <person name="Neuhaus K."/>
            <person name="Liebl W."/>
            <person name="Zverlov V."/>
        </authorList>
    </citation>
    <scope>NUCLEOTIDE SEQUENCE [LARGE SCALE GENOMIC DNA]</scope>
    <source>
        <strain evidence="4 5">249c-K6</strain>
    </source>
</reference>
<accession>A0A7C8HE19</accession>
<name>A0A7C8HE19_9FIRM</name>
<dbReference type="NCBIfam" id="TIGR02577">
    <property type="entry name" value="cas_TM1794_Cmr2"/>
    <property type="match status" value="1"/>
</dbReference>
<dbReference type="Gene3D" id="3.30.70.270">
    <property type="match status" value="1"/>
</dbReference>
<keyword evidence="5" id="KW-1185">Reference proteome</keyword>
<organism evidence="4 5">
    <name type="scientific">Defluviitalea raffinosedens</name>
    <dbReference type="NCBI Taxonomy" id="1450156"/>
    <lineage>
        <taxon>Bacteria</taxon>
        <taxon>Bacillati</taxon>
        <taxon>Bacillota</taxon>
        <taxon>Clostridia</taxon>
        <taxon>Lachnospirales</taxon>
        <taxon>Defluviitaleaceae</taxon>
        <taxon>Defluviitalea</taxon>
    </lineage>
</organism>
<sequence length="521" mass="61278">MKQVSNSKKYIALTIGPIYKTLQFARTTGELWGGSYIFSYMMKKIIEKLIEKNRNFVIPNVEDDTLFEKGKEVGLFHDRFIFEVEEKGDFEELGHIIQELLDQMAKDISDALGKMKEKDRKEIRDYLQNYFQFYYIEKEVVENPILELSPILDTIELQSQYVKQESINYILEFLKNDHIKKSFLMKGMNIKGFTSLYEIASSGLEIKDIKADDEDYYKEVKERLKKENRLDEFKKVYKYVAIVQADGDNMSSIIKKLSDGQGIDKKIEQETEKDSITTFQEFSSKLHQFASEAHRIIKGDNKGMTIYAGGDDLLFFAPVFSKGKHVFSVLDEITNEFDNQFNTSKNMEDRPTLSFGVSIFYYKYPLYEALEEARDLLYRSKNYINGDDKKNAISFSVIQHSGQAFGTTFKKNSESYLIFKRILDLSIEQSDFLKQVYHTLMRDQVLLKEIIGDKVRLKNYFENNFNESIHKQEKNKKYLDLVQELLYTVNREYDKSFDEKMEIAYSYLKFTHFLNEEGDEN</sequence>
<feature type="domain" description="GGDEF" evidence="3">
    <location>
        <begin position="238"/>
        <end position="395"/>
    </location>
</feature>
<comment type="caution">
    <text evidence="4">The sequence shown here is derived from an EMBL/GenBank/DDBJ whole genome shotgun (WGS) entry which is preliminary data.</text>
</comment>
<evidence type="ECO:0000256" key="2">
    <source>
        <dbReference type="ARBA" id="ARBA00023118"/>
    </source>
</evidence>
<dbReference type="InterPro" id="IPR038242">
    <property type="entry name" value="Cmr2_N"/>
</dbReference>
<dbReference type="AlphaFoldDB" id="A0A7C8HE19"/>
<dbReference type="Pfam" id="PF12469">
    <property type="entry name" value="Cmr2_N"/>
    <property type="match status" value="1"/>
</dbReference>
<dbReference type="InterPro" id="IPR013407">
    <property type="entry name" value="CRISPR-assoc_prot_Cmr2"/>
</dbReference>
<evidence type="ECO:0000259" key="3">
    <source>
        <dbReference type="PROSITE" id="PS50887"/>
    </source>
</evidence>
<dbReference type="RefSeq" id="WP_158740716.1">
    <property type="nucleotide sequence ID" value="NZ_WSLF01000008.1"/>
</dbReference>
<proteinExistence type="predicted"/>
<dbReference type="Gene3D" id="3.30.70.2220">
    <property type="entry name" value="CRISPR-Cas system, Cmr2 subunit, D1 domain, cysteine cluster"/>
    <property type="match status" value="1"/>
</dbReference>
<dbReference type="GO" id="GO:0000166">
    <property type="term" value="F:nucleotide binding"/>
    <property type="evidence" value="ECO:0007669"/>
    <property type="project" value="UniProtKB-KW"/>
</dbReference>
<dbReference type="Pfam" id="PF22335">
    <property type="entry name" value="Cas10-Cmr2_palm2"/>
    <property type="match status" value="1"/>
</dbReference>
<evidence type="ECO:0000313" key="5">
    <source>
        <dbReference type="Proteomes" id="UP000483018"/>
    </source>
</evidence>
<dbReference type="InterPro" id="IPR000160">
    <property type="entry name" value="GGDEF_dom"/>
</dbReference>
<dbReference type="EMBL" id="WSLF01000008">
    <property type="protein sequence ID" value="KAE9633439.1"/>
    <property type="molecule type" value="Genomic_DNA"/>
</dbReference>